<dbReference type="AlphaFoldDB" id="A0A077Z1K0"/>
<name>A0A077Z1K0_TRITR</name>
<reference evidence="1" key="1">
    <citation type="submission" date="2014-01" db="EMBL/GenBank/DDBJ databases">
        <authorList>
            <person name="Aslett M."/>
        </authorList>
    </citation>
    <scope>NUCLEOTIDE SEQUENCE</scope>
</reference>
<dbReference type="EMBL" id="HG805823">
    <property type="protein sequence ID" value="CDW52455.1"/>
    <property type="molecule type" value="Genomic_DNA"/>
</dbReference>
<dbReference type="PANTHER" id="PTHR31859:SF9">
    <property type="entry name" value="TETRATRICOPEPTIDE REPEAT PROTEIN 39B"/>
    <property type="match status" value="1"/>
</dbReference>
<reference evidence="1" key="2">
    <citation type="submission" date="2014-03" db="EMBL/GenBank/DDBJ databases">
        <title>The whipworm genome and dual-species transcriptomics of an intimate host-pathogen interaction.</title>
        <authorList>
            <person name="Foth B.J."/>
            <person name="Tsai I.J."/>
            <person name="Reid A.J."/>
            <person name="Bancroft A.J."/>
            <person name="Nichol S."/>
            <person name="Tracey A."/>
            <person name="Holroyd N."/>
            <person name="Cotton J.A."/>
            <person name="Stanley E.J."/>
            <person name="Zarowiecki M."/>
            <person name="Liu J.Z."/>
            <person name="Huckvale T."/>
            <person name="Cooper P.J."/>
            <person name="Grencis R.K."/>
            <person name="Berriman M."/>
        </authorList>
    </citation>
    <scope>NUCLEOTIDE SEQUENCE [LARGE SCALE GENOMIC DNA]</scope>
</reference>
<proteinExistence type="predicted"/>
<dbReference type="SUPFAM" id="SSF48452">
    <property type="entry name" value="TPR-like"/>
    <property type="match status" value="1"/>
</dbReference>
<dbReference type="Gene3D" id="1.25.40.10">
    <property type="entry name" value="Tetratricopeptide repeat domain"/>
    <property type="match status" value="1"/>
</dbReference>
<keyword evidence="2" id="KW-1185">Reference proteome</keyword>
<gene>
    <name evidence="1" type="ORF">TTRE_0000071601</name>
</gene>
<dbReference type="OrthoDB" id="43460at2759"/>
<dbReference type="Proteomes" id="UP000030665">
    <property type="component" value="Unassembled WGS sequence"/>
</dbReference>
<organism evidence="1 2">
    <name type="scientific">Trichuris trichiura</name>
    <name type="common">Whipworm</name>
    <name type="synonym">Trichocephalus trichiurus</name>
    <dbReference type="NCBI Taxonomy" id="36087"/>
    <lineage>
        <taxon>Eukaryota</taxon>
        <taxon>Metazoa</taxon>
        <taxon>Ecdysozoa</taxon>
        <taxon>Nematoda</taxon>
        <taxon>Enoplea</taxon>
        <taxon>Dorylaimia</taxon>
        <taxon>Trichinellida</taxon>
        <taxon>Trichuridae</taxon>
        <taxon>Trichuris</taxon>
    </lineage>
</organism>
<dbReference type="InterPro" id="IPR019412">
    <property type="entry name" value="IML2/TPR_39"/>
</dbReference>
<evidence type="ECO:0000313" key="2">
    <source>
        <dbReference type="Proteomes" id="UP000030665"/>
    </source>
</evidence>
<dbReference type="Pfam" id="PF10300">
    <property type="entry name" value="Iml2-TPR_39"/>
    <property type="match status" value="1"/>
</dbReference>
<accession>A0A077Z1K0</accession>
<protein>
    <submittedName>
        <fullName evidence="1">Tetratricopeptide repeat protein 39B</fullName>
    </submittedName>
</protein>
<sequence>MEEADNAEEFHDALEELPPREPNSVLVDSIEDTRHAMNLFFNNQFEEAVAFMEPGANDSMYRALGFATTAFIQALMTCNDHDVEKAMNATKHASDVCEKYRKPNNLAGRLATFGSSNIEEDHFTDEQLHAELCYAEALLQRALLTFVQDENLISFLKGAIRIRSCYQSYKKCQQYLFAHSWQDEAVRSHFESGVKLGDGTFSLLISALPSRVLKLLEFAGFNGNREYGLRQLKSAALMHYTLRWPLSALVLLVWNLNFVYILGTGESDLRLSEKLILDMLSIYPESSLVLFFSGRYAEITGDFAKAIQLFQSSIDQQSEWRQFHHLCFWELIFCHSFLRNWRKAREYAENLYAENKWSRSTYAYLTACCLISEIEVLKQSNGDSAVDEALENVLQLMRQVPLLKVKLSGKSLPVEKFCVAKSNQFFAQNNSLFIPLYELLYFWNCYTCIGRNKSSVLSILEDIEQQYQRRKFVCAKGMSTDDHCLYLLLKAMCLKHLQSPFQAEQLLLEIVNKLNYPRLADVFCLNEAVFRKQDLKVNTYLAPNAYLELALLRLDSKKSDLAKNFVQKAKEFKGYLLESRVHFRLHSLEQRIEAL</sequence>
<dbReference type="InterPro" id="IPR011990">
    <property type="entry name" value="TPR-like_helical_dom_sf"/>
</dbReference>
<evidence type="ECO:0000313" key="1">
    <source>
        <dbReference type="EMBL" id="CDW52455.1"/>
    </source>
</evidence>
<dbReference type="PANTHER" id="PTHR31859">
    <property type="entry name" value="TETRATRICOPEPTIDE REPEAT PROTEIN 39 FAMILY MEMBER"/>
    <property type="match status" value="1"/>
</dbReference>
<dbReference type="STRING" id="36087.A0A077Z1K0"/>